<dbReference type="Proteomes" id="UP000008743">
    <property type="component" value="Unassembled WGS sequence"/>
</dbReference>
<proteinExistence type="inferred from homology"/>
<evidence type="ECO:0000256" key="8">
    <source>
        <dbReference type="ARBA" id="ARBA00022792"/>
    </source>
</evidence>
<dbReference type="PhylomeDB" id="A0A0D2VWE8"/>
<organism evidence="15 16">
    <name type="scientific">Capsaspora owczarzaki (strain ATCC 30864)</name>
    <dbReference type="NCBI Taxonomy" id="595528"/>
    <lineage>
        <taxon>Eukaryota</taxon>
        <taxon>Filasterea</taxon>
        <taxon>Capsaspora</taxon>
    </lineage>
</organism>
<dbReference type="RefSeq" id="XP_004345039.1">
    <property type="nucleotide sequence ID" value="XM_004344989.2"/>
</dbReference>
<keyword evidence="8" id="KW-0999">Mitochondrion inner membrane</keyword>
<reference evidence="16" key="1">
    <citation type="submission" date="2011-02" db="EMBL/GenBank/DDBJ databases">
        <title>The Genome Sequence of Capsaspora owczarzaki ATCC 30864.</title>
        <authorList>
            <person name="Russ C."/>
            <person name="Cuomo C."/>
            <person name="Burger G."/>
            <person name="Gray M.W."/>
            <person name="Holland P.W.H."/>
            <person name="King N."/>
            <person name="Lang F.B.F."/>
            <person name="Roger A.J."/>
            <person name="Ruiz-Trillo I."/>
            <person name="Young S.K."/>
            <person name="Zeng Q."/>
            <person name="Gargeya S."/>
            <person name="Alvarado L."/>
            <person name="Berlin A."/>
            <person name="Chapman S.B."/>
            <person name="Chen Z."/>
            <person name="Freedman E."/>
            <person name="Gellesch M."/>
            <person name="Goldberg J."/>
            <person name="Griggs A."/>
            <person name="Gujja S."/>
            <person name="Heilman E."/>
            <person name="Heiman D."/>
            <person name="Howarth C."/>
            <person name="Mehta T."/>
            <person name="Neiman D."/>
            <person name="Pearson M."/>
            <person name="Roberts A."/>
            <person name="Saif S."/>
            <person name="Shea T."/>
            <person name="Shenoy N."/>
            <person name="Sisk P."/>
            <person name="Stolte C."/>
            <person name="Sykes S."/>
            <person name="White J."/>
            <person name="Yandava C."/>
            <person name="Haas B."/>
            <person name="Nusbaum C."/>
            <person name="Birren B."/>
        </authorList>
    </citation>
    <scope>NUCLEOTIDE SEQUENCE</scope>
    <source>
        <strain evidence="16">ATCC 30864</strain>
    </source>
</reference>
<dbReference type="PANTHER" id="PTHR12485">
    <property type="entry name" value="NADH-UBIQUINONE OXIDOREDUCTASE SUBUNIT B"/>
    <property type="match status" value="1"/>
</dbReference>
<evidence type="ECO:0000256" key="7">
    <source>
        <dbReference type="ARBA" id="ARBA00022660"/>
    </source>
</evidence>
<dbReference type="PANTHER" id="PTHR12485:SF1">
    <property type="entry name" value="NADH DEHYDROGENASE [UBIQUINONE] 1 ALPHA SUBCOMPLEX SUBUNIT 7"/>
    <property type="match status" value="1"/>
</dbReference>
<name>A0A0D2VWE8_CAPO3</name>
<comment type="function">
    <text evidence="1">Accessory subunit of the mitochondrial membrane respiratory chain NADH dehydrogenase (Complex I), that is believed not to be involved in catalysis. Complex I functions in the transfer of electrons from NADH to the respiratory chain. The immediate electron acceptor for the enzyme is believed to be ubiquinone.</text>
</comment>
<accession>A0A0D2VWE8</accession>
<evidence type="ECO:0000256" key="14">
    <source>
        <dbReference type="ARBA" id="ARBA00033401"/>
    </source>
</evidence>
<evidence type="ECO:0000256" key="13">
    <source>
        <dbReference type="ARBA" id="ARBA00030360"/>
    </source>
</evidence>
<evidence type="ECO:0000256" key="12">
    <source>
        <dbReference type="ARBA" id="ARBA00023136"/>
    </source>
</evidence>
<evidence type="ECO:0000256" key="6">
    <source>
        <dbReference type="ARBA" id="ARBA00022448"/>
    </source>
</evidence>
<dbReference type="STRING" id="595528.A0A0D2VWE8"/>
<dbReference type="InParanoid" id="A0A0D2VWE8"/>
<evidence type="ECO:0000256" key="9">
    <source>
        <dbReference type="ARBA" id="ARBA00022982"/>
    </source>
</evidence>
<keyword evidence="6" id="KW-0813">Transport</keyword>
<keyword evidence="11" id="KW-0496">Mitochondrion</keyword>
<evidence type="ECO:0000256" key="11">
    <source>
        <dbReference type="ARBA" id="ARBA00023128"/>
    </source>
</evidence>
<dbReference type="AlphaFoldDB" id="A0A0D2VWE8"/>
<evidence type="ECO:0000256" key="2">
    <source>
        <dbReference type="ARBA" id="ARBA00004443"/>
    </source>
</evidence>
<keyword evidence="10" id="KW-0007">Acetylation</keyword>
<evidence type="ECO:0000256" key="1">
    <source>
        <dbReference type="ARBA" id="ARBA00003195"/>
    </source>
</evidence>
<comment type="subunit">
    <text evidence="4">Complex I is composed of 45 different subunits.</text>
</comment>
<evidence type="ECO:0000256" key="5">
    <source>
        <dbReference type="ARBA" id="ARBA00016383"/>
    </source>
</evidence>
<dbReference type="InterPro" id="IPR009947">
    <property type="entry name" value="NDUA7"/>
</dbReference>
<evidence type="ECO:0000256" key="10">
    <source>
        <dbReference type="ARBA" id="ARBA00022990"/>
    </source>
</evidence>
<keyword evidence="9" id="KW-0249">Electron transport</keyword>
<keyword evidence="7" id="KW-0679">Respiratory chain</keyword>
<dbReference type="EMBL" id="KE346370">
    <property type="protein sequence ID" value="KJE95897.1"/>
    <property type="molecule type" value="Genomic_DNA"/>
</dbReference>
<dbReference type="GO" id="GO:0005743">
    <property type="term" value="C:mitochondrial inner membrane"/>
    <property type="evidence" value="ECO:0007669"/>
    <property type="project" value="UniProtKB-SubCell"/>
</dbReference>
<dbReference type="GO" id="GO:0006120">
    <property type="term" value="P:mitochondrial electron transport, NADH to ubiquinone"/>
    <property type="evidence" value="ECO:0007669"/>
    <property type="project" value="TreeGrafter"/>
</dbReference>
<sequence>MSKVLAALKRIVTVYPILPHSFRYQGVNIVSRSQPLPNLPPGVAHKLSKNYYWNRDDRRAFTPSKVIGNATSQPLLTSETAAAAPAAVAASSDALPPVINSQRPFAIASFN</sequence>
<dbReference type="OrthoDB" id="10063829at2759"/>
<protein>
    <recommendedName>
        <fullName evidence="5">NADH dehydrogenase [ubiquinone] 1 alpha subcomplex subunit 7</fullName>
    </recommendedName>
    <alternativeName>
        <fullName evidence="14">Complex I-B14.5a</fullName>
    </alternativeName>
    <alternativeName>
        <fullName evidence="13">NADH-ubiquinone oxidoreductase subunit B14.5a</fullName>
    </alternativeName>
</protein>
<comment type="subcellular location">
    <subcellularLocation>
        <location evidence="2">Mitochondrion inner membrane</location>
        <topology evidence="2">Peripheral membrane protein</topology>
        <orientation evidence="2">Matrix side</orientation>
    </subcellularLocation>
</comment>
<evidence type="ECO:0000313" key="16">
    <source>
        <dbReference type="Proteomes" id="UP000008743"/>
    </source>
</evidence>
<keyword evidence="12" id="KW-0472">Membrane</keyword>
<evidence type="ECO:0000256" key="3">
    <source>
        <dbReference type="ARBA" id="ARBA00005482"/>
    </source>
</evidence>
<evidence type="ECO:0000313" key="15">
    <source>
        <dbReference type="EMBL" id="KJE95897.1"/>
    </source>
</evidence>
<evidence type="ECO:0000256" key="4">
    <source>
        <dbReference type="ARBA" id="ARBA00011533"/>
    </source>
</evidence>
<dbReference type="Pfam" id="PF07347">
    <property type="entry name" value="CI-B14_5a"/>
    <property type="match status" value="1"/>
</dbReference>
<keyword evidence="16" id="KW-1185">Reference proteome</keyword>
<gene>
    <name evidence="15" type="ORF">CAOG_006291</name>
</gene>
<comment type="similarity">
    <text evidence="3">Belongs to the complex I NDUFA7 subunit family.</text>
</comment>